<dbReference type="KEGG" id="mpo:Mpop_0073"/>
<dbReference type="eggNOG" id="ENOG5030V90">
    <property type="taxonomic scope" value="Bacteria"/>
</dbReference>
<evidence type="ECO:0000256" key="1">
    <source>
        <dbReference type="SAM" id="MobiDB-lite"/>
    </source>
</evidence>
<gene>
    <name evidence="2" type="ordered locus">Mpop_0073</name>
</gene>
<organism evidence="2 3">
    <name type="scientific">Methylorubrum populi (strain ATCC BAA-705 / NCIMB 13946 / BJ001)</name>
    <name type="common">Methylobacterium populi</name>
    <dbReference type="NCBI Taxonomy" id="441620"/>
    <lineage>
        <taxon>Bacteria</taxon>
        <taxon>Pseudomonadati</taxon>
        <taxon>Pseudomonadota</taxon>
        <taxon>Alphaproteobacteria</taxon>
        <taxon>Hyphomicrobiales</taxon>
        <taxon>Methylobacteriaceae</taxon>
        <taxon>Methylorubrum</taxon>
    </lineage>
</organism>
<evidence type="ECO:0000313" key="2">
    <source>
        <dbReference type="EMBL" id="ACB78268.1"/>
    </source>
</evidence>
<name>B1ZF21_METPB</name>
<reference evidence="2" key="1">
    <citation type="submission" date="2008-04" db="EMBL/GenBank/DDBJ databases">
        <title>Complete sequence of chromosome of Methylobacterium populi BJ001.</title>
        <authorList>
            <consortium name="US DOE Joint Genome Institute"/>
            <person name="Copeland A."/>
            <person name="Lucas S."/>
            <person name="Lapidus A."/>
            <person name="Glavina del Rio T."/>
            <person name="Dalin E."/>
            <person name="Tice H."/>
            <person name="Bruce D."/>
            <person name="Goodwin L."/>
            <person name="Pitluck S."/>
            <person name="Chertkov O."/>
            <person name="Brettin T."/>
            <person name="Detter J.C."/>
            <person name="Han C."/>
            <person name="Kuske C.R."/>
            <person name="Schmutz J."/>
            <person name="Larimer F."/>
            <person name="Land M."/>
            <person name="Hauser L."/>
            <person name="Kyrpides N."/>
            <person name="Mikhailova N."/>
            <person name="Marx C."/>
            <person name="Richardson P."/>
        </authorList>
    </citation>
    <scope>NUCLEOTIDE SEQUENCE [LARGE SCALE GENOMIC DNA]</scope>
    <source>
        <strain evidence="2">BJ001</strain>
    </source>
</reference>
<dbReference type="RefSeq" id="WP_012452033.1">
    <property type="nucleotide sequence ID" value="NC_010725.1"/>
</dbReference>
<dbReference type="AlphaFoldDB" id="B1ZF21"/>
<accession>B1ZF21</accession>
<dbReference type="Proteomes" id="UP000007136">
    <property type="component" value="Chromosome"/>
</dbReference>
<protein>
    <submittedName>
        <fullName evidence="2">Uncharacterized protein</fullName>
    </submittedName>
</protein>
<feature type="region of interest" description="Disordered" evidence="1">
    <location>
        <begin position="35"/>
        <end position="68"/>
    </location>
</feature>
<dbReference type="EMBL" id="CP001029">
    <property type="protein sequence ID" value="ACB78268.1"/>
    <property type="molecule type" value="Genomic_DNA"/>
</dbReference>
<evidence type="ECO:0000313" key="3">
    <source>
        <dbReference type="Proteomes" id="UP000007136"/>
    </source>
</evidence>
<sequence length="321" mass="35156">MARPPLPAGDVAAHRAWIAATIEAPFHRPRELARLVHPKAEPAPPREREPDLVDLMSAPAPAPERPEYLTRPMPIDQVMRAHFGAALTPRTPLAEKRARLKRERAAAVLAARAAEEAAPAPVPEPPPAPAGWSFTKEEAAAVKCLAWGKAHSVPGEPHRKAWEAFAAQGAVLFEMPVPMRKGAFAKIRITETRLGFTSGYDYEHPKAGCGGGGYLDPKSDEEGWFLWRTRQAALQAAANELWTEYCEPVGKQRIREHFASIGIDVEVVPGEADKRLLVSHSIMADLYGRKLPRVPEQSLDALVEYERACGLTDHWAGLAPA</sequence>
<dbReference type="STRING" id="441620.Mpop_0073"/>
<proteinExistence type="predicted"/>
<dbReference type="OrthoDB" id="9911729at2"/>
<dbReference type="HOGENOM" id="CLU_838891_0_0_5"/>
<feature type="compositionally biased region" description="Basic and acidic residues" evidence="1">
    <location>
        <begin position="35"/>
        <end position="51"/>
    </location>
</feature>